<sequence length="95" mass="10835">MLLARHTETYESSERECSWQKVWRTAMKLLQIPVHVIQLEWPWSTDAVGLDGAAYDESLLEAALQNGQENWTHPAGSLSFPGNSHDASHHPHRFK</sequence>
<dbReference type="Proteomes" id="UP000324222">
    <property type="component" value="Unassembled WGS sequence"/>
</dbReference>
<reference evidence="2 3" key="1">
    <citation type="submission" date="2019-05" db="EMBL/GenBank/DDBJ databases">
        <title>Another draft genome of Portunus trituberculatus and its Hox gene families provides insights of decapod evolution.</title>
        <authorList>
            <person name="Jeong J.-H."/>
            <person name="Song I."/>
            <person name="Kim S."/>
            <person name="Choi T."/>
            <person name="Kim D."/>
            <person name="Ryu S."/>
            <person name="Kim W."/>
        </authorList>
    </citation>
    <scope>NUCLEOTIDE SEQUENCE [LARGE SCALE GENOMIC DNA]</scope>
    <source>
        <tissue evidence="2">Muscle</tissue>
    </source>
</reference>
<dbReference type="EMBL" id="VSRR010005477">
    <property type="protein sequence ID" value="MPC42540.1"/>
    <property type="molecule type" value="Genomic_DNA"/>
</dbReference>
<keyword evidence="3" id="KW-1185">Reference proteome</keyword>
<organism evidence="2 3">
    <name type="scientific">Portunus trituberculatus</name>
    <name type="common">Swimming crab</name>
    <name type="synonym">Neptunus trituberculatus</name>
    <dbReference type="NCBI Taxonomy" id="210409"/>
    <lineage>
        <taxon>Eukaryota</taxon>
        <taxon>Metazoa</taxon>
        <taxon>Ecdysozoa</taxon>
        <taxon>Arthropoda</taxon>
        <taxon>Crustacea</taxon>
        <taxon>Multicrustacea</taxon>
        <taxon>Malacostraca</taxon>
        <taxon>Eumalacostraca</taxon>
        <taxon>Eucarida</taxon>
        <taxon>Decapoda</taxon>
        <taxon>Pleocyemata</taxon>
        <taxon>Brachyura</taxon>
        <taxon>Eubrachyura</taxon>
        <taxon>Portunoidea</taxon>
        <taxon>Portunidae</taxon>
        <taxon>Portuninae</taxon>
        <taxon>Portunus</taxon>
    </lineage>
</organism>
<comment type="caution">
    <text evidence="2">The sequence shown here is derived from an EMBL/GenBank/DDBJ whole genome shotgun (WGS) entry which is preliminary data.</text>
</comment>
<name>A0A5B7F518_PORTR</name>
<accession>A0A5B7F518</accession>
<proteinExistence type="predicted"/>
<evidence type="ECO:0000256" key="1">
    <source>
        <dbReference type="SAM" id="MobiDB-lite"/>
    </source>
</evidence>
<gene>
    <name evidence="2" type="ORF">E2C01_036163</name>
</gene>
<protein>
    <submittedName>
        <fullName evidence="2">Uncharacterized protein</fullName>
    </submittedName>
</protein>
<dbReference type="AlphaFoldDB" id="A0A5B7F518"/>
<feature type="region of interest" description="Disordered" evidence="1">
    <location>
        <begin position="70"/>
        <end position="95"/>
    </location>
</feature>
<evidence type="ECO:0000313" key="3">
    <source>
        <dbReference type="Proteomes" id="UP000324222"/>
    </source>
</evidence>
<evidence type="ECO:0000313" key="2">
    <source>
        <dbReference type="EMBL" id="MPC42540.1"/>
    </source>
</evidence>
<dbReference type="OrthoDB" id="5512589at2759"/>